<gene>
    <name evidence="2" type="ORF">PGT21_017969</name>
</gene>
<dbReference type="AlphaFoldDB" id="A0A5B0NNM8"/>
<name>A0A5B0NNM8_PUCGR</name>
<dbReference type="EMBL" id="VSWC01000092">
    <property type="protein sequence ID" value="KAA1090921.1"/>
    <property type="molecule type" value="Genomic_DNA"/>
</dbReference>
<evidence type="ECO:0000313" key="2">
    <source>
        <dbReference type="EMBL" id="KAA1090921.1"/>
    </source>
</evidence>
<accession>A0A5B0NNM8</accession>
<evidence type="ECO:0000256" key="1">
    <source>
        <dbReference type="SAM" id="MobiDB-lite"/>
    </source>
</evidence>
<protein>
    <submittedName>
        <fullName evidence="2">Uncharacterized protein</fullName>
    </submittedName>
</protein>
<reference evidence="2 3" key="1">
    <citation type="submission" date="2019-05" db="EMBL/GenBank/DDBJ databases">
        <title>Emergence of the Ug99 lineage of the wheat stem rust pathogen through somatic hybridization.</title>
        <authorList>
            <person name="Li F."/>
            <person name="Upadhyaya N.M."/>
            <person name="Sperschneider J."/>
            <person name="Matny O."/>
            <person name="Nguyen-Phuc H."/>
            <person name="Mago R."/>
            <person name="Raley C."/>
            <person name="Miller M.E."/>
            <person name="Silverstein K.A.T."/>
            <person name="Henningsen E."/>
            <person name="Hirsch C.D."/>
            <person name="Visser B."/>
            <person name="Pretorius Z.A."/>
            <person name="Steffenson B.J."/>
            <person name="Schwessinger B."/>
            <person name="Dodds P.N."/>
            <person name="Figueroa M."/>
        </authorList>
    </citation>
    <scope>NUCLEOTIDE SEQUENCE [LARGE SCALE GENOMIC DNA]</scope>
    <source>
        <strain evidence="2">21-0</strain>
    </source>
</reference>
<comment type="caution">
    <text evidence="2">The sequence shown here is derived from an EMBL/GenBank/DDBJ whole genome shotgun (WGS) entry which is preliminary data.</text>
</comment>
<feature type="region of interest" description="Disordered" evidence="1">
    <location>
        <begin position="1"/>
        <end position="21"/>
    </location>
</feature>
<evidence type="ECO:0000313" key="3">
    <source>
        <dbReference type="Proteomes" id="UP000324748"/>
    </source>
</evidence>
<sequence length="119" mass="13327">MALDNLPAKTVAPKPATNPHPATTYTYHRLTTLLHTLLLSAGTGSDRQVGPHIKSNVTLYLKCDHLLQGNLKDTGPDRLKELDRIAIKINDSRCFGAPPHPRFLHYQFTVFQSVYNTHI</sequence>
<keyword evidence="3" id="KW-1185">Reference proteome</keyword>
<dbReference type="Proteomes" id="UP000324748">
    <property type="component" value="Unassembled WGS sequence"/>
</dbReference>
<proteinExistence type="predicted"/>
<organism evidence="2 3">
    <name type="scientific">Puccinia graminis f. sp. tritici</name>
    <dbReference type="NCBI Taxonomy" id="56615"/>
    <lineage>
        <taxon>Eukaryota</taxon>
        <taxon>Fungi</taxon>
        <taxon>Dikarya</taxon>
        <taxon>Basidiomycota</taxon>
        <taxon>Pucciniomycotina</taxon>
        <taxon>Pucciniomycetes</taxon>
        <taxon>Pucciniales</taxon>
        <taxon>Pucciniaceae</taxon>
        <taxon>Puccinia</taxon>
    </lineage>
</organism>